<name>A0A5J4YKG5_PORPP</name>
<keyword evidence="2" id="KW-1185">Reference proteome</keyword>
<gene>
    <name evidence="1" type="ORF">FVE85_2467</name>
</gene>
<sequence>MRVGSLRVLGARVVAAGARTASPGSRSSVLRMATQGWQRSRWRGTCASAAPHLCANSAAQLPVAGLEQAAHPACCDGAARIEVSAVSAEDDDDADTM</sequence>
<evidence type="ECO:0000313" key="1">
    <source>
        <dbReference type="EMBL" id="KAA8491452.1"/>
    </source>
</evidence>
<proteinExistence type="predicted"/>
<comment type="caution">
    <text evidence="1">The sequence shown here is derived from an EMBL/GenBank/DDBJ whole genome shotgun (WGS) entry which is preliminary data.</text>
</comment>
<reference evidence="2" key="1">
    <citation type="journal article" date="2019" name="Nat. Commun.">
        <title>Expansion of phycobilisome linker gene families in mesophilic red algae.</title>
        <authorList>
            <person name="Lee J."/>
            <person name="Kim D."/>
            <person name="Bhattacharya D."/>
            <person name="Yoon H.S."/>
        </authorList>
    </citation>
    <scope>NUCLEOTIDE SEQUENCE [LARGE SCALE GENOMIC DNA]</scope>
    <source>
        <strain evidence="2">CCMP 1328</strain>
    </source>
</reference>
<dbReference type="AlphaFoldDB" id="A0A5J4YKG5"/>
<dbReference type="EMBL" id="VRMN01000013">
    <property type="protein sequence ID" value="KAA8491452.1"/>
    <property type="molecule type" value="Genomic_DNA"/>
</dbReference>
<organism evidence="1 2">
    <name type="scientific">Porphyridium purpureum</name>
    <name type="common">Red alga</name>
    <name type="synonym">Porphyridium cruentum</name>
    <dbReference type="NCBI Taxonomy" id="35688"/>
    <lineage>
        <taxon>Eukaryota</taxon>
        <taxon>Rhodophyta</taxon>
        <taxon>Bangiophyceae</taxon>
        <taxon>Porphyridiales</taxon>
        <taxon>Porphyridiaceae</taxon>
        <taxon>Porphyridium</taxon>
    </lineage>
</organism>
<evidence type="ECO:0000313" key="2">
    <source>
        <dbReference type="Proteomes" id="UP000324585"/>
    </source>
</evidence>
<accession>A0A5J4YKG5</accession>
<protein>
    <submittedName>
        <fullName evidence="1">Uncharacterized protein</fullName>
    </submittedName>
</protein>
<dbReference type="Proteomes" id="UP000324585">
    <property type="component" value="Unassembled WGS sequence"/>
</dbReference>